<organism evidence="2">
    <name type="scientific">Capra hircus</name>
    <name type="common">Goat</name>
    <dbReference type="NCBI Taxonomy" id="9925"/>
    <lineage>
        <taxon>Eukaryota</taxon>
        <taxon>Metazoa</taxon>
        <taxon>Chordata</taxon>
        <taxon>Craniata</taxon>
        <taxon>Vertebrata</taxon>
        <taxon>Euteleostomi</taxon>
        <taxon>Mammalia</taxon>
        <taxon>Eutheria</taxon>
        <taxon>Laurasiatheria</taxon>
        <taxon>Artiodactyla</taxon>
        <taxon>Ruminantia</taxon>
        <taxon>Pecora</taxon>
        <taxon>Bovidae</taxon>
        <taxon>Caprinae</taxon>
        <taxon>Capra</taxon>
    </lineage>
</organism>
<reference evidence="2" key="1">
    <citation type="submission" date="2019-03" db="EMBL/GenBank/DDBJ databases">
        <title>Genome sequencing and reference-guided assembly of Black Bengal Goat (Capra hircus).</title>
        <authorList>
            <person name="Siddiki A.Z."/>
            <person name="Baten A."/>
            <person name="Billah M."/>
            <person name="Alam M.A.U."/>
            <person name="Shawrob K.S.M."/>
            <person name="Saha S."/>
            <person name="Chowdhury M."/>
            <person name="Rahman A.H."/>
            <person name="Stear M."/>
            <person name="Miah G."/>
            <person name="Das G.B."/>
            <person name="Hossain M.M."/>
            <person name="Kumkum M."/>
            <person name="Islam M.S."/>
            <person name="Mollah A.M."/>
            <person name="Ahsan A."/>
            <person name="Tusar F."/>
            <person name="Khan M.K.I."/>
        </authorList>
    </citation>
    <scope>NUCLEOTIDE SEQUENCE [LARGE SCALE GENOMIC DNA]</scope>
</reference>
<proteinExistence type="predicted"/>
<feature type="region of interest" description="Disordered" evidence="1">
    <location>
        <begin position="45"/>
        <end position="66"/>
    </location>
</feature>
<reference evidence="2" key="2">
    <citation type="submission" date="2025-08" db="UniProtKB">
        <authorList>
            <consortium name="Ensembl"/>
        </authorList>
    </citation>
    <scope>IDENTIFICATION</scope>
</reference>
<evidence type="ECO:0000256" key="1">
    <source>
        <dbReference type="SAM" id="MobiDB-lite"/>
    </source>
</evidence>
<dbReference type="AlphaFoldDB" id="A0A8C2PD12"/>
<sequence length="105" mass="11579">AGQPFRKFPPLFDRVLAERRTAETSGEIQPVTGQVGNTVLLPGDVSLTHGSGRSPGGGHGNSLQSSCLENPIDREAWWVTVHRVAKSRTELKQTRTRDEVRIQFT</sequence>
<name>A0A8C2PD12_CAPHI</name>
<protein>
    <submittedName>
        <fullName evidence="2">Uncharacterized protein</fullName>
    </submittedName>
</protein>
<evidence type="ECO:0000313" key="2">
    <source>
        <dbReference type="Ensembl" id="ENSCHIP00010017531.1"/>
    </source>
</evidence>
<dbReference type="Ensembl" id="ENSCHIT00010024593.1">
    <property type="protein sequence ID" value="ENSCHIP00010017531.1"/>
    <property type="gene ID" value="ENSCHIG00010012827.1"/>
</dbReference>
<accession>A0A8C2PD12</accession>